<gene>
    <name evidence="3" type="ORF">K239x_19030</name>
</gene>
<dbReference type="Gene3D" id="3.40.50.300">
    <property type="entry name" value="P-loop containing nucleotide triphosphate hydrolases"/>
    <property type="match status" value="1"/>
</dbReference>
<reference evidence="3 4" key="1">
    <citation type="submission" date="2019-02" db="EMBL/GenBank/DDBJ databases">
        <title>Deep-cultivation of Planctomycetes and their phenomic and genomic characterization uncovers novel biology.</title>
        <authorList>
            <person name="Wiegand S."/>
            <person name="Jogler M."/>
            <person name="Boedeker C."/>
            <person name="Pinto D."/>
            <person name="Vollmers J."/>
            <person name="Rivas-Marin E."/>
            <person name="Kohn T."/>
            <person name="Peeters S.H."/>
            <person name="Heuer A."/>
            <person name="Rast P."/>
            <person name="Oberbeckmann S."/>
            <person name="Bunk B."/>
            <person name="Jeske O."/>
            <person name="Meyerdierks A."/>
            <person name="Storesund J.E."/>
            <person name="Kallscheuer N."/>
            <person name="Luecker S."/>
            <person name="Lage O.M."/>
            <person name="Pohl T."/>
            <person name="Merkel B.J."/>
            <person name="Hornburger P."/>
            <person name="Mueller R.-W."/>
            <person name="Bruemmer F."/>
            <person name="Labrenz M."/>
            <person name="Spormann A.M."/>
            <person name="Op den Camp H."/>
            <person name="Overmann J."/>
            <person name="Amann R."/>
            <person name="Jetten M.S.M."/>
            <person name="Mascher T."/>
            <person name="Medema M.H."/>
            <person name="Devos D.P."/>
            <person name="Kaster A.-K."/>
            <person name="Ovreas L."/>
            <person name="Rohde M."/>
            <person name="Galperin M.Y."/>
            <person name="Jogler C."/>
        </authorList>
    </citation>
    <scope>NUCLEOTIDE SEQUENCE [LARGE SCALE GENOMIC DNA]</scope>
    <source>
        <strain evidence="3 4">K23_9</strain>
    </source>
</reference>
<dbReference type="InterPro" id="IPR035086">
    <property type="entry name" value="DgcN-like_C"/>
</dbReference>
<feature type="domain" description="D-glutamate N-acetyltransferase-like C-terminal" evidence="1">
    <location>
        <begin position="144"/>
        <end position="339"/>
    </location>
</feature>
<accession>A0A517NS49</accession>
<dbReference type="InterPro" id="IPR035402">
    <property type="entry name" value="DgcN-like_N"/>
</dbReference>
<dbReference type="Proteomes" id="UP000319817">
    <property type="component" value="Chromosome"/>
</dbReference>
<keyword evidence="4" id="KW-1185">Reference proteome</keyword>
<dbReference type="PANTHER" id="PTHR40690:SF1">
    <property type="entry name" value="DUF1611 DOMAIN-CONTAINING PROTEIN"/>
    <property type="match status" value="1"/>
</dbReference>
<evidence type="ECO:0000259" key="1">
    <source>
        <dbReference type="Pfam" id="PF07755"/>
    </source>
</evidence>
<dbReference type="SUPFAM" id="SSF52540">
    <property type="entry name" value="P-loop containing nucleoside triphosphate hydrolases"/>
    <property type="match status" value="1"/>
</dbReference>
<evidence type="ECO:0000259" key="2">
    <source>
        <dbReference type="Pfam" id="PF17396"/>
    </source>
</evidence>
<dbReference type="Pfam" id="PF17396">
    <property type="entry name" value="DUF1611_N"/>
    <property type="match status" value="1"/>
</dbReference>
<dbReference type="Pfam" id="PF07755">
    <property type="entry name" value="DUF1611"/>
    <property type="match status" value="1"/>
</dbReference>
<dbReference type="PIRSF" id="PIRSF026760">
    <property type="entry name" value="UCP026760"/>
    <property type="match status" value="1"/>
</dbReference>
<dbReference type="InterPro" id="IPR027417">
    <property type="entry name" value="P-loop_NTPase"/>
</dbReference>
<dbReference type="RefSeq" id="WP_145417504.1">
    <property type="nucleotide sequence ID" value="NZ_CP036526.1"/>
</dbReference>
<proteinExistence type="predicted"/>
<evidence type="ECO:0000313" key="3">
    <source>
        <dbReference type="EMBL" id="QDT09950.1"/>
    </source>
</evidence>
<name>A0A517NS49_9BACT</name>
<evidence type="ECO:0000313" key="4">
    <source>
        <dbReference type="Proteomes" id="UP000319817"/>
    </source>
</evidence>
<dbReference type="AlphaFoldDB" id="A0A517NS49"/>
<dbReference type="Gene3D" id="3.40.50.720">
    <property type="entry name" value="NAD(P)-binding Rossmann-like Domain"/>
    <property type="match status" value="1"/>
</dbReference>
<organism evidence="3 4">
    <name type="scientific">Stieleria marina</name>
    <dbReference type="NCBI Taxonomy" id="1930275"/>
    <lineage>
        <taxon>Bacteria</taxon>
        <taxon>Pseudomonadati</taxon>
        <taxon>Planctomycetota</taxon>
        <taxon>Planctomycetia</taxon>
        <taxon>Pirellulales</taxon>
        <taxon>Pirellulaceae</taxon>
        <taxon>Stieleria</taxon>
    </lineage>
</organism>
<dbReference type="EMBL" id="CP036526">
    <property type="protein sequence ID" value="QDT09950.1"/>
    <property type="molecule type" value="Genomic_DNA"/>
</dbReference>
<sequence>MLKDSLTKYKRIVLLTDGYSTPFLAKTAISLLRYRGDDIAAVLDKEHAGQTAQQLLGYGESIPVVDSLDQIDADALFIGIAPPGGKLPAQWKPIVMEALRLGMDVVSGLHDFLCNDESFVVAAHERGAKLIDVRRNNENETAKAVDFRRECLRIHAVGNDCSLGKMVTTLEIQKGLQERGCDAGFAATGQTGIMICGSGIPIDCVVSDFVNGATERLVLAHQDHDYLLIEGQGSISHPAYSAVTAGLLHGCAPDGLIFCYESGRENVKGFDHRVIPEMERIYSAYEIMSNLRHPCKIIGMAANTRHLTEEAALAEMQEMESRFGVPVCDVYRFGCDKLVDAAIQLRAEIVD</sequence>
<protein>
    <recommendedName>
        <fullName evidence="5">DUF1611 domain-containing protein</fullName>
    </recommendedName>
</protein>
<dbReference type="PANTHER" id="PTHR40690">
    <property type="entry name" value="GLL3100 PROTEIN"/>
    <property type="match status" value="1"/>
</dbReference>
<dbReference type="InterPro" id="IPR011669">
    <property type="entry name" value="DgcN-like"/>
</dbReference>
<evidence type="ECO:0008006" key="5">
    <source>
        <dbReference type="Google" id="ProtNLM"/>
    </source>
</evidence>
<feature type="domain" description="D-glutamate N-acetyltransferase-like N-terminal" evidence="2">
    <location>
        <begin position="46"/>
        <end position="135"/>
    </location>
</feature>
<dbReference type="OrthoDB" id="9778498at2"/>